<feature type="transmembrane region" description="Helical" evidence="1">
    <location>
        <begin position="216"/>
        <end position="232"/>
    </location>
</feature>
<dbReference type="InterPro" id="IPR018710">
    <property type="entry name" value="DUF2232"/>
</dbReference>
<feature type="transmembrane region" description="Helical" evidence="1">
    <location>
        <begin position="175"/>
        <end position="195"/>
    </location>
</feature>
<feature type="transmembrane region" description="Helical" evidence="1">
    <location>
        <begin position="99"/>
        <end position="123"/>
    </location>
</feature>
<name>A0A7V9Z5L9_9BACL</name>
<feature type="transmembrane region" description="Helical" evidence="1">
    <location>
        <begin position="74"/>
        <end position="92"/>
    </location>
</feature>
<evidence type="ECO:0000313" key="3">
    <source>
        <dbReference type="Proteomes" id="UP000523087"/>
    </source>
</evidence>
<comment type="caution">
    <text evidence="2">The sequence shown here is derived from an EMBL/GenBank/DDBJ whole genome shotgun (WGS) entry which is preliminary data.</text>
</comment>
<keyword evidence="1" id="KW-0812">Transmembrane</keyword>
<dbReference type="Proteomes" id="UP000523087">
    <property type="component" value="Unassembled WGS sequence"/>
</dbReference>
<evidence type="ECO:0000256" key="1">
    <source>
        <dbReference type="SAM" id="Phobius"/>
    </source>
</evidence>
<dbReference type="PANTHER" id="PTHR41324:SF1">
    <property type="entry name" value="DUF2232 DOMAIN-CONTAINING PROTEIN"/>
    <property type="match status" value="1"/>
</dbReference>
<keyword evidence="1" id="KW-0472">Membrane</keyword>
<feature type="transmembrane region" description="Helical" evidence="1">
    <location>
        <begin position="12"/>
        <end position="38"/>
    </location>
</feature>
<dbReference type="EMBL" id="JACDUT010000003">
    <property type="protein sequence ID" value="MBA2874350.1"/>
    <property type="molecule type" value="Genomic_DNA"/>
</dbReference>
<protein>
    <submittedName>
        <fullName evidence="2">Uncharacterized protein YybS (DUF2232 family)</fullName>
    </submittedName>
</protein>
<organism evidence="2 3">
    <name type="scientific">Thermaerobacillus caldiproteolyticus</name>
    <dbReference type="NCBI Taxonomy" id="247480"/>
    <lineage>
        <taxon>Bacteria</taxon>
        <taxon>Bacillati</taxon>
        <taxon>Bacillota</taxon>
        <taxon>Bacilli</taxon>
        <taxon>Bacillales</taxon>
        <taxon>Anoxybacillaceae</taxon>
        <taxon>Thermaerobacillus</taxon>
    </lineage>
</organism>
<evidence type="ECO:0000313" key="2">
    <source>
        <dbReference type="EMBL" id="MBA2874350.1"/>
    </source>
</evidence>
<dbReference type="PANTHER" id="PTHR41324">
    <property type="entry name" value="MEMBRANE PROTEIN-RELATED"/>
    <property type="match status" value="1"/>
</dbReference>
<feature type="transmembrane region" description="Helical" evidence="1">
    <location>
        <begin position="275"/>
        <end position="298"/>
    </location>
</feature>
<dbReference type="RefSeq" id="WP_181555276.1">
    <property type="nucleotide sequence ID" value="NZ_JACDUT010000003.1"/>
</dbReference>
<gene>
    <name evidence="2" type="ORF">HNR31_001120</name>
</gene>
<sequence>MRNTYALTEAAIQLALFTVLFLVSLYVPLLGAVTTLFLSIPFIIFTIKHGYQQALLLLVASLVVSSVVGSLLSLPGVLMFGTAGIVIGALLAKQKNRYVVLVAGTMAFLFNMVIDYIISIQFFEMDIIKQALSLLNESFHTAIQMMRGMGQQPPKELQERFEQGLELIKYVTPTLFVLGAFLLAYVTMIVSVPILKRLKLSVGTWPPFRNFSLPKSLLWYYLLILIVTFLPLEKGTFVYIVVLNLYYLLQLLFVVQGLSFLYYVGDRKNIPKGMIVGGTVLCLFLPFLLYLIAILGIIDLGFELRKRIL</sequence>
<feature type="transmembrane region" description="Helical" evidence="1">
    <location>
        <begin position="238"/>
        <end position="263"/>
    </location>
</feature>
<proteinExistence type="predicted"/>
<keyword evidence="1" id="KW-1133">Transmembrane helix</keyword>
<reference evidence="2 3" key="1">
    <citation type="submission" date="2020-07" db="EMBL/GenBank/DDBJ databases">
        <title>Genomic Encyclopedia of Type Strains, Phase IV (KMG-IV): sequencing the most valuable type-strain genomes for metagenomic binning, comparative biology and taxonomic classification.</title>
        <authorList>
            <person name="Goeker M."/>
        </authorList>
    </citation>
    <scope>NUCLEOTIDE SEQUENCE [LARGE SCALE GENOMIC DNA]</scope>
    <source>
        <strain evidence="2 3">DSM 15730</strain>
    </source>
</reference>
<dbReference type="Pfam" id="PF09991">
    <property type="entry name" value="DUF2232"/>
    <property type="match status" value="1"/>
</dbReference>
<accession>A0A7V9Z5L9</accession>
<keyword evidence="3" id="KW-1185">Reference proteome</keyword>
<dbReference type="AlphaFoldDB" id="A0A7V9Z5L9"/>